<dbReference type="Proteomes" id="UP000663671">
    <property type="component" value="Chromosome 7"/>
</dbReference>
<dbReference type="AlphaFoldDB" id="A0A8A1M9M5"/>
<organism evidence="1 2">
    <name type="scientific">Ajellomyces capsulatus</name>
    <name type="common">Darling's disease fungus</name>
    <name type="synonym">Histoplasma capsulatum</name>
    <dbReference type="NCBI Taxonomy" id="5037"/>
    <lineage>
        <taxon>Eukaryota</taxon>
        <taxon>Fungi</taxon>
        <taxon>Dikarya</taxon>
        <taxon>Ascomycota</taxon>
        <taxon>Pezizomycotina</taxon>
        <taxon>Eurotiomycetes</taxon>
        <taxon>Eurotiomycetidae</taxon>
        <taxon>Onygenales</taxon>
        <taxon>Ajellomycetaceae</taxon>
        <taxon>Histoplasma</taxon>
    </lineage>
</organism>
<sequence>MSIDEQMREEELAGATKALTTEAPAEGVHRGAYTYLGIFIRDLCSLALSFTLCLALIPTRDRLRTQTRSKLKGLKVGVSMDGFLKLFGRGGRGGQVKG</sequence>
<protein>
    <submittedName>
        <fullName evidence="1">Uncharacterized protein</fullName>
    </submittedName>
</protein>
<gene>
    <name evidence="1" type="ORF">I7I51_02400</name>
</gene>
<proteinExistence type="predicted"/>
<accession>A0A8A1M9M5</accession>
<dbReference type="OrthoDB" id="10478869at2759"/>
<dbReference type="EMBL" id="CP069112">
    <property type="protein sequence ID" value="QSS62661.1"/>
    <property type="molecule type" value="Genomic_DNA"/>
</dbReference>
<evidence type="ECO:0000313" key="1">
    <source>
        <dbReference type="EMBL" id="QSS62661.1"/>
    </source>
</evidence>
<reference evidence="1" key="1">
    <citation type="submission" date="2021-01" db="EMBL/GenBank/DDBJ databases">
        <title>Chromosome-level genome assembly of a human fungal pathogen reveals clustering of transcriptionally co-regulated genes.</title>
        <authorList>
            <person name="Voorhies M."/>
            <person name="Cohen S."/>
            <person name="Shea T.P."/>
            <person name="Petrus S."/>
            <person name="Munoz J.F."/>
            <person name="Poplawski S."/>
            <person name="Goldman W.E."/>
            <person name="Michael T."/>
            <person name="Cuomo C.A."/>
            <person name="Sil A."/>
            <person name="Beyhan S."/>
        </authorList>
    </citation>
    <scope>NUCLEOTIDE SEQUENCE</scope>
    <source>
        <strain evidence="1">WU24</strain>
    </source>
</reference>
<name>A0A8A1M9M5_AJECA</name>
<dbReference type="VEuPathDB" id="FungiDB:I7I51_02400"/>
<evidence type="ECO:0000313" key="2">
    <source>
        <dbReference type="Proteomes" id="UP000663671"/>
    </source>
</evidence>